<name>A0A2W4JSI5_9PSEU</name>
<proteinExistence type="predicted"/>
<dbReference type="STRING" id="1111738.GCA_000427905_01411"/>
<reference evidence="2" key="1">
    <citation type="submission" date="2018-05" db="EMBL/GenBank/DDBJ databases">
        <authorList>
            <person name="Lanie J.A."/>
            <person name="Ng W.-L."/>
            <person name="Kazmierczak K.M."/>
            <person name="Andrzejewski T.M."/>
            <person name="Davidsen T.M."/>
            <person name="Wayne K.J."/>
            <person name="Tettelin H."/>
            <person name="Glass J.I."/>
            <person name="Rusch D."/>
            <person name="Podicherti R."/>
            <person name="Tsui H.-C.T."/>
            <person name="Winkler M.E."/>
        </authorList>
    </citation>
    <scope>NUCLEOTIDE SEQUENCE</scope>
    <source>
        <strain evidence="2">ZC4RG45</strain>
    </source>
</reference>
<organism evidence="2">
    <name type="scientific">Thermocrispum agreste</name>
    <dbReference type="NCBI Taxonomy" id="37925"/>
    <lineage>
        <taxon>Bacteria</taxon>
        <taxon>Bacillati</taxon>
        <taxon>Actinomycetota</taxon>
        <taxon>Actinomycetes</taxon>
        <taxon>Pseudonocardiales</taxon>
        <taxon>Pseudonocardiaceae</taxon>
        <taxon>Thermocrispum</taxon>
    </lineage>
</organism>
<dbReference type="EMBL" id="QGUI01000019">
    <property type="protein sequence ID" value="PZN01362.1"/>
    <property type="molecule type" value="Genomic_DNA"/>
</dbReference>
<accession>A0A2W4JSI5</accession>
<dbReference type="InterPro" id="IPR043917">
    <property type="entry name" value="DUF5753"/>
</dbReference>
<protein>
    <submittedName>
        <fullName evidence="2">XRE family transcriptional regulator</fullName>
    </submittedName>
</protein>
<evidence type="ECO:0000259" key="1">
    <source>
        <dbReference type="Pfam" id="PF19054"/>
    </source>
</evidence>
<dbReference type="AlphaFoldDB" id="A0A2W4JSI5"/>
<sequence length="201" mass="23180">MMDDVLKTDGLLTRLRQYALTYDLTPEWLRSWFDVEQQASHILWFDLSFVPGLMQLEDYVRALLDNENKVVARLKRQSVLSKDIDYVALIDERALRNLVGGPEIMAKQLEHVVELANRLIIQVIPINCGIYTHLDGSFGIATVEGQEYAYADSPVHGVLINDREIVEYTKYRWNLIRAEALSRRQSVELIQEVAEEWSSKG</sequence>
<comment type="caution">
    <text evidence="2">The sequence shown here is derived from an EMBL/GenBank/DDBJ whole genome shotgun (WGS) entry which is preliminary data.</text>
</comment>
<evidence type="ECO:0000313" key="2">
    <source>
        <dbReference type="EMBL" id="PZN01362.1"/>
    </source>
</evidence>
<dbReference type="Pfam" id="PF19054">
    <property type="entry name" value="DUF5753"/>
    <property type="match status" value="1"/>
</dbReference>
<feature type="domain" description="DUF5753" evidence="1">
    <location>
        <begin position="30"/>
        <end position="192"/>
    </location>
</feature>
<gene>
    <name evidence="2" type="ORF">DIU77_00930</name>
</gene>